<proteinExistence type="predicted"/>
<feature type="compositionally biased region" description="Basic and acidic residues" evidence="2">
    <location>
        <begin position="2117"/>
        <end position="2126"/>
    </location>
</feature>
<feature type="compositionally biased region" description="Basic and acidic residues" evidence="2">
    <location>
        <begin position="1128"/>
        <end position="1138"/>
    </location>
</feature>
<feature type="compositionally biased region" description="Basic residues" evidence="2">
    <location>
        <begin position="2092"/>
        <end position="2106"/>
    </location>
</feature>
<feature type="region of interest" description="Disordered" evidence="2">
    <location>
        <begin position="2025"/>
        <end position="2142"/>
    </location>
</feature>
<feature type="region of interest" description="Disordered" evidence="2">
    <location>
        <begin position="2236"/>
        <end position="2255"/>
    </location>
</feature>
<feature type="coiled-coil region" evidence="1">
    <location>
        <begin position="579"/>
        <end position="798"/>
    </location>
</feature>
<feature type="compositionally biased region" description="Polar residues" evidence="2">
    <location>
        <begin position="196"/>
        <end position="213"/>
    </location>
</feature>
<feature type="coiled-coil region" evidence="1">
    <location>
        <begin position="504"/>
        <end position="538"/>
    </location>
</feature>
<feature type="region of interest" description="Disordered" evidence="2">
    <location>
        <begin position="1472"/>
        <end position="1507"/>
    </location>
</feature>
<feature type="region of interest" description="Disordered" evidence="2">
    <location>
        <begin position="1537"/>
        <end position="1566"/>
    </location>
</feature>
<feature type="compositionally biased region" description="Polar residues" evidence="2">
    <location>
        <begin position="167"/>
        <end position="189"/>
    </location>
</feature>
<keyword evidence="3" id="KW-1185">Reference proteome</keyword>
<feature type="compositionally biased region" description="Polar residues" evidence="2">
    <location>
        <begin position="145"/>
        <end position="154"/>
    </location>
</feature>
<keyword evidence="1" id="KW-0175">Coiled coil</keyword>
<dbReference type="Proteomes" id="UP001652625">
    <property type="component" value="Chromosome 01"/>
</dbReference>
<feature type="compositionally biased region" description="Polar residues" evidence="2">
    <location>
        <begin position="1139"/>
        <end position="1152"/>
    </location>
</feature>
<feature type="compositionally biased region" description="Basic and acidic residues" evidence="2">
    <location>
        <begin position="1386"/>
        <end position="1403"/>
    </location>
</feature>
<evidence type="ECO:0000256" key="1">
    <source>
        <dbReference type="SAM" id="Coils"/>
    </source>
</evidence>
<protein>
    <submittedName>
        <fullName evidence="4">Uncharacterized protein MAL13P1.304</fullName>
    </submittedName>
</protein>
<evidence type="ECO:0000256" key="2">
    <source>
        <dbReference type="SAM" id="MobiDB-lite"/>
    </source>
</evidence>
<name>A0ABM4B4J2_HYDVU</name>
<sequence>MYRKQLKSQGLSIERHSSMPEMTRDEFLEKMKESTTTLKRNNSLSNVSTTLPKRIIKTKVSSRLLQGTAASQGKKKEKISYVPINKKPDPIWTQQPIGNVDSGYQTQTFIKYYDFEKQKSFQYSDSEKEDREEITTFEAHQKSFNTNKHLTSDTSIEKKTLSKESSQKQTLVNESKYSKQSNFFPTSLPTERKTSIKSGSLNSKAPQSKNSNDLPKFFDSKTIADRESNISLQMSKEERTTNDKDIPTHLFQKYKDGELLQNVELYQSSSQETSEFKASKISSNNKEDNFSKLFSKIQNSNQDQISVDFSRRTFTTLSSGTFDSNTFKYIYTVDAELSYKEYNKLLSMINLLQGQKRKLEDEVLELKEKFEKTGKEKMQLAHNNHILRQSLDAANRAIKEINDKVSELKQTLVPLRQENTQLRNDNDLLKAEKVQIQKEVNELKVHIEVSKNEKLVMNNEIQDLKSLKCLAEDKLSQQSRENENYKNSMHEKFKKLEEAYRNYCLDMEKKLTKSNNEVENLREINESIKSETDSVKKEIEFLKEINGGLVKTNQKLQNEISQIKETQFSNEKNSKSEFFEAHKLKIEELNEEIIHYKDKTNRFKNNCKVLQVEIEKLKRDISNTENICKDSEAKYEMVFNLRKIDGQQIEILKEEAEELKKKLSNLNEIRDEKEILQKEKQAYLDQLELMRKEMEELKRLCSECKSHLEENNLLKSELEKFKNLLNDFEELKQKKTNDDKEKIELIGELQNLREQLRILEEKQKSISSPYNNEIKVELENLRQQMKDLAELNERRKIEIYTGEIKSELENLRLQFNEMNRPNQGVDAIKDENYNNKSEKNKQFHQETVDSVDQSRHFYDESKLHDGKNNHPHGKISFLENKNESLSKIDDHRTDNKLSTKIKNQHLPVNEHVKAQSETEVIETEVYSAIENDLSNVPDQEFSDNEQTNRMQVFLSNKEENELRQNHSIYQITNDQEKNHEITKEASNKKKEATFANKLEQETLLSINENTKEIRNIEPHNDQDISFYHNYRNKDKRDKTDFLNEQENIQIHQHKNEELKNVQLVIQSTTQTVIQPSAQFATYKEHKNKINQNHKEDKKNLTGDYINKKEEEFYVSNKEDSISQIEKLTSNEEKNRRMEFQQSYSDKQTTRTGLLNEHNIRLHQNRSENEFSKESFLYEQSSQNDKMIYQQNDNLAKKHEFEVSSNQQTNYKKIIGENRRHQNEFYGEENELRQNVSPLSYTQNNRSVNNIDFYDGDNIFHQVLPTNNETKKQTLNENDRSNENLIYDEDIHRNQITEKNKYGENQKMHESSFNKTKVQELEERQNVQVEGKNIYEEDQSRQKIDKRKHNENQKTQMKDEIKYAENYKIQEDSDKKYYENQGMHVSSESKNHENERKEITSTNRYEERQKENLGNERIYKETQRMQLTGETNYEGNQTMQVTDKRNYEENYKLQREVENKYKENKTMRVTNESRFQESQEMQTTGTNKYGDNQRIHTTSDTNKYGDNQRMHTTTNTNKYEDNQRTHTATNTNRYEVNQRTQTATDTKKYEHNQRVHAATDTNQYEDNQRMHTKIESKHIENKRTNAAGVDNYQERQRVQLTNENKHSNQRIQAEDENEYKEIQIKQVENENVYQENQRTNINDKKNYNEKQKMQLTEKMNYEENNRQQAEDKNKNEENRRMLVTSENKHQKNENVAGTKKYEEKQRMQKADKNINQKMQEKNDIKYEENQTMQVTDEIKYEEKKRMQVRQNLHEENHKMPSTDKRYKENTNNDFRLSQRDVDNKQIFTHIDERIESVQNQNINQQNNSYVSNESSVRGSQRAFNQDIFLKVPSLSHKKNSNSHKEESKLNIVQFNISKDNNQTQNDLQIEQKHLQDPNKLPYPLSESLNKKQDFVGREFTESAKIKHETVSLDHKRNYNQDYEVNRRTENNFSSRPETKLEKVEKKNQKIEMENSEHFNEIISYQLNQKLHNSQSQLFNKTSDKSKQKGLDYNAMGNQKPQANHLENTLRHKENMYFSNISLQQRNELSDNNTTTINTTRGRSPVRREHKKNKSVGSVASSEFMINIKQQNVSTQQEEQEMKNKRSDSETQLQKRRRLSEERRKKRRSNDGESSSDENISRQREPRKNSKNKGAPTNVEVNSGSDFLSEAMKSRQEKAFLNKIQGSQNTEYDINFTDVAHLENNEERTKQSLKNKIRKQLVDGIKKNSNWNSFSDSETRTINFTTTRTEHTLNQNDKVSGKAKTDNSKGFNNDLSFHKNTDETRSLDNRGHFKKVENTDFLYDDTLDSRREVAKTEFQETTEEISGKNSHKIDRFLATNKSFPSNKFEHVNQENANVLQTNNHLVGSVHTKSNYQSGSLHNSFMENRKKETSSINNSSFERGFEEQNIKKRYVSNEETTHSVSHIDTKHNVKHRMHSSGSLEQSKATQVLNQFVKDETQQVYKNSPHTLQTNQSNYLEKNKFVDRQQSSQFHKSHSTSEQIITSNVLQKENINNEMYAAVDKFQIKKQYSEAELEQMERMERARIKMLLSKGESDSPVIVQKFNSSSVKSSSLENIITKDGVPLSRLNKFEQSEYEKNLVSNRFMKSNSEYELSATQQKYKTLPKNSGKKSKTETVTRSATLPRNMKTQQEVISQEYYNKSTDIIKNAENTGKSKSRSYRDMKMDVDLFHKKSGSNLISNRQNFMSNDSLGGYSQITYTTVSDRDYEEKYDDFATQLDGSIYMQKNQDSKNVDESELLRHAKHIPKGHSKFRCEKCRALNATNRPGGPIHFCWERYFPISESTPAQSAMSLNRL</sequence>
<feature type="region of interest" description="Disordered" evidence="2">
    <location>
        <begin position="1657"/>
        <end position="1676"/>
    </location>
</feature>
<feature type="compositionally biased region" description="Basic and acidic residues" evidence="2">
    <location>
        <begin position="13"/>
        <end position="22"/>
    </location>
</feature>
<feature type="compositionally biased region" description="Basic and acidic residues" evidence="2">
    <location>
        <begin position="1658"/>
        <end position="1676"/>
    </location>
</feature>
<evidence type="ECO:0000313" key="4">
    <source>
        <dbReference type="RefSeq" id="XP_065643740.1"/>
    </source>
</evidence>
<dbReference type="GeneID" id="101236847"/>
<feature type="region of interest" description="Disordered" evidence="2">
    <location>
        <begin position="1128"/>
        <end position="1156"/>
    </location>
</feature>
<feature type="compositionally biased region" description="Polar residues" evidence="2">
    <location>
        <begin position="2066"/>
        <end position="2075"/>
    </location>
</feature>
<gene>
    <name evidence="4" type="primary">LOC101236847</name>
</gene>
<feature type="region of interest" description="Disordered" evidence="2">
    <location>
        <begin position="1"/>
        <end position="22"/>
    </location>
</feature>
<feature type="region of interest" description="Disordered" evidence="2">
    <location>
        <begin position="1381"/>
        <end position="1403"/>
    </location>
</feature>
<feature type="region of interest" description="Disordered" evidence="2">
    <location>
        <begin position="145"/>
        <end position="220"/>
    </location>
</feature>
<feature type="region of interest" description="Disordered" evidence="2">
    <location>
        <begin position="1334"/>
        <end position="1358"/>
    </location>
</feature>
<evidence type="ECO:0000313" key="3">
    <source>
        <dbReference type="Proteomes" id="UP001652625"/>
    </source>
</evidence>
<feature type="coiled-coil region" evidence="1">
    <location>
        <begin position="342"/>
        <end position="453"/>
    </location>
</feature>
<accession>A0ABM4B4J2</accession>
<feature type="region of interest" description="Disordered" evidence="2">
    <location>
        <begin position="1684"/>
        <end position="1703"/>
    </location>
</feature>
<reference evidence="4" key="2">
    <citation type="submission" date="2025-08" db="UniProtKB">
        <authorList>
            <consortium name="RefSeq"/>
        </authorList>
    </citation>
    <scope>IDENTIFICATION</scope>
</reference>
<feature type="compositionally biased region" description="Basic residues" evidence="2">
    <location>
        <begin position="2042"/>
        <end position="2052"/>
    </location>
</feature>
<feature type="compositionally biased region" description="Basic and acidic residues" evidence="2">
    <location>
        <begin position="2078"/>
        <end position="2087"/>
    </location>
</feature>
<dbReference type="RefSeq" id="XP_065643740.1">
    <property type="nucleotide sequence ID" value="XM_065787668.1"/>
</dbReference>
<feature type="compositionally biased region" description="Basic and acidic residues" evidence="2">
    <location>
        <begin position="155"/>
        <end position="166"/>
    </location>
</feature>
<reference evidence="3" key="1">
    <citation type="submission" date="2025-05" db="UniProtKB">
        <authorList>
            <consortium name="RefSeq"/>
        </authorList>
    </citation>
    <scope>NUCLEOTIDE SEQUENCE [LARGE SCALE GENOMIC DNA]</scope>
</reference>
<organism evidence="3 4">
    <name type="scientific">Hydra vulgaris</name>
    <name type="common">Hydra</name>
    <name type="synonym">Hydra attenuata</name>
    <dbReference type="NCBI Taxonomy" id="6087"/>
    <lineage>
        <taxon>Eukaryota</taxon>
        <taxon>Metazoa</taxon>
        <taxon>Cnidaria</taxon>
        <taxon>Hydrozoa</taxon>
        <taxon>Hydroidolina</taxon>
        <taxon>Anthoathecata</taxon>
        <taxon>Aplanulata</taxon>
        <taxon>Hydridae</taxon>
        <taxon>Hydra</taxon>
    </lineage>
</organism>